<protein>
    <submittedName>
        <fullName evidence="2">Uncharacterized protein</fullName>
    </submittedName>
</protein>
<reference evidence="2" key="1">
    <citation type="journal article" date="2020" name="Stud. Mycol.">
        <title>101 Dothideomycetes genomes: a test case for predicting lifestyles and emergence of pathogens.</title>
        <authorList>
            <person name="Haridas S."/>
            <person name="Albert R."/>
            <person name="Binder M."/>
            <person name="Bloem J."/>
            <person name="Labutti K."/>
            <person name="Salamov A."/>
            <person name="Andreopoulos B."/>
            <person name="Baker S."/>
            <person name="Barry K."/>
            <person name="Bills G."/>
            <person name="Bluhm B."/>
            <person name="Cannon C."/>
            <person name="Castanera R."/>
            <person name="Culley D."/>
            <person name="Daum C."/>
            <person name="Ezra D."/>
            <person name="Gonzalez J."/>
            <person name="Henrissat B."/>
            <person name="Kuo A."/>
            <person name="Liang C."/>
            <person name="Lipzen A."/>
            <person name="Lutzoni F."/>
            <person name="Magnuson J."/>
            <person name="Mondo S."/>
            <person name="Nolan M."/>
            <person name="Ohm R."/>
            <person name="Pangilinan J."/>
            <person name="Park H.-J."/>
            <person name="Ramirez L."/>
            <person name="Alfaro M."/>
            <person name="Sun H."/>
            <person name="Tritt A."/>
            <person name="Yoshinaga Y."/>
            <person name="Zwiers L.-H."/>
            <person name="Turgeon B."/>
            <person name="Goodwin S."/>
            <person name="Spatafora J."/>
            <person name="Crous P."/>
            <person name="Grigoriev I."/>
        </authorList>
    </citation>
    <scope>NUCLEOTIDE SEQUENCE</scope>
    <source>
        <strain evidence="2">Tuck. ex Michener</strain>
    </source>
</reference>
<name>A0A6A6H325_VIRVR</name>
<proteinExistence type="predicted"/>
<feature type="region of interest" description="Disordered" evidence="1">
    <location>
        <begin position="185"/>
        <end position="241"/>
    </location>
</feature>
<keyword evidence="3" id="KW-1185">Reference proteome</keyword>
<evidence type="ECO:0000256" key="1">
    <source>
        <dbReference type="SAM" id="MobiDB-lite"/>
    </source>
</evidence>
<accession>A0A6A6H325</accession>
<dbReference type="EMBL" id="ML991817">
    <property type="protein sequence ID" value="KAF2232261.1"/>
    <property type="molecule type" value="Genomic_DNA"/>
</dbReference>
<gene>
    <name evidence="2" type="ORF">EV356DRAFT_254241</name>
</gene>
<evidence type="ECO:0000313" key="3">
    <source>
        <dbReference type="Proteomes" id="UP000800092"/>
    </source>
</evidence>
<dbReference type="Proteomes" id="UP000800092">
    <property type="component" value="Unassembled WGS sequence"/>
</dbReference>
<feature type="compositionally biased region" description="Low complexity" evidence="1">
    <location>
        <begin position="185"/>
        <end position="208"/>
    </location>
</feature>
<evidence type="ECO:0000313" key="2">
    <source>
        <dbReference type="EMBL" id="KAF2232261.1"/>
    </source>
</evidence>
<organism evidence="2 3">
    <name type="scientific">Viridothelium virens</name>
    <name type="common">Speckled blister lichen</name>
    <name type="synonym">Trypethelium virens</name>
    <dbReference type="NCBI Taxonomy" id="1048519"/>
    <lineage>
        <taxon>Eukaryota</taxon>
        <taxon>Fungi</taxon>
        <taxon>Dikarya</taxon>
        <taxon>Ascomycota</taxon>
        <taxon>Pezizomycotina</taxon>
        <taxon>Dothideomycetes</taxon>
        <taxon>Dothideomycetes incertae sedis</taxon>
        <taxon>Trypetheliales</taxon>
        <taxon>Trypetheliaceae</taxon>
        <taxon>Viridothelium</taxon>
    </lineage>
</organism>
<dbReference type="AlphaFoldDB" id="A0A6A6H325"/>
<sequence length="401" mass="42735">MKYLSRTNRQGLLGALRINKFFPGKGVPAKRDAYARNVYHLPLYRLPRTTTTRNVTESHVKTQSETSTVVARPTTKAHYALTKVTPPAVLTSTVSLKIEPRDLKTGAPAPQSLTHFNSTILLLGSPIGTVVSDSLVIGPKSATVATLVSGTLVLGSKTTTVDTKPVADATTTVIVTLPRSTTSSTFRSTLSLSESKSAASTPQTTSSTFRSTLSEITLSKAKSTSKARSKPAELEPRHTKSTLVAQVMTLTQLVNSKPKTNSSSTSAHPQSVQRAHVTTVTFLAGKNSTTSSHSYPSFRPAKTITAVSTTKTTSTSLKRTFTTITSSRSPTSTTTKYLVSRGAEVRGKCKSAERVGGHPLETADGATILEVRPSTTVTVTSVPPNHGFGGERYRIHHTPTD</sequence>